<dbReference type="STRING" id="870908.SAMN04488044_3262"/>
<dbReference type="EMBL" id="FQWM01000009">
    <property type="protein sequence ID" value="SHH78699.1"/>
    <property type="molecule type" value="Genomic_DNA"/>
</dbReference>
<sequence>MSGSENILVVLLEEDDLRMVHRDWPRKMRLAVCLMPSGDCQLLLFRQEEAGIFAARLRKQLGLRAKEICVYPPVHGFPTRQLRYSDQRSLATLLADSPQLVEEADDYSVNFAFALEEGLEPSAFLGVDSEPMVTAAPVASAQAAREVEVATSDGALHFASRRAPVPPPAPAAEKPLRNLHLDLGREAARRDPPAPKLPKEKGAVVTSAQSVFPGAAFTSLADMKDETDAPAFSISEDGNHFVISGGAGAQLDIRNAGQLFLRDDRQLLAIQRAEAGDAAPGTVRIEADLLPASLRSVLRKAIGAVDVSHDAAFLYVTLPVDGAAPEEKTPVVAEALKKPSPQALKRRRRFRLFALTTLTTLAILVILGMQPVNGISQNAKIGPIDWSQFRLSMQAN</sequence>
<keyword evidence="1" id="KW-0472">Membrane</keyword>
<organism evidence="2 3">
    <name type="scientific">Cognatishimia maritima</name>
    <dbReference type="NCBI Taxonomy" id="870908"/>
    <lineage>
        <taxon>Bacteria</taxon>
        <taxon>Pseudomonadati</taxon>
        <taxon>Pseudomonadota</taxon>
        <taxon>Alphaproteobacteria</taxon>
        <taxon>Rhodobacterales</taxon>
        <taxon>Paracoccaceae</taxon>
        <taxon>Cognatishimia</taxon>
    </lineage>
</organism>
<protein>
    <submittedName>
        <fullName evidence="2">Uncharacterized protein</fullName>
    </submittedName>
</protein>
<proteinExistence type="predicted"/>
<keyword evidence="3" id="KW-1185">Reference proteome</keyword>
<dbReference type="AlphaFoldDB" id="A0A1M5VTU3"/>
<evidence type="ECO:0000256" key="1">
    <source>
        <dbReference type="SAM" id="Phobius"/>
    </source>
</evidence>
<keyword evidence="1" id="KW-1133">Transmembrane helix</keyword>
<evidence type="ECO:0000313" key="2">
    <source>
        <dbReference type="EMBL" id="SHH78699.1"/>
    </source>
</evidence>
<dbReference type="Proteomes" id="UP000184211">
    <property type="component" value="Unassembled WGS sequence"/>
</dbReference>
<reference evidence="3" key="1">
    <citation type="submission" date="2016-11" db="EMBL/GenBank/DDBJ databases">
        <authorList>
            <person name="Varghese N."/>
            <person name="Submissions S."/>
        </authorList>
    </citation>
    <scope>NUCLEOTIDE SEQUENCE [LARGE SCALE GENOMIC DNA]</scope>
    <source>
        <strain evidence="3">DSM 28223</strain>
    </source>
</reference>
<accession>A0A1M5VTU3</accession>
<keyword evidence="1" id="KW-0812">Transmembrane</keyword>
<name>A0A1M5VTU3_9RHOB</name>
<evidence type="ECO:0000313" key="3">
    <source>
        <dbReference type="Proteomes" id="UP000184211"/>
    </source>
</evidence>
<dbReference type="RefSeq" id="WP_072794094.1">
    <property type="nucleotide sequence ID" value="NZ_FQWM01000009.1"/>
</dbReference>
<gene>
    <name evidence="2" type="ORF">SAMN04488044_3262</name>
</gene>
<dbReference type="OrthoDB" id="7815691at2"/>
<feature type="transmembrane region" description="Helical" evidence="1">
    <location>
        <begin position="350"/>
        <end position="369"/>
    </location>
</feature>